<reference evidence="6 7" key="1">
    <citation type="submission" date="2015-08" db="EMBL/GenBank/DDBJ databases">
        <title>Investigation of the bacterial diversity of lava forest soil.</title>
        <authorList>
            <person name="Lee J.S."/>
        </authorList>
    </citation>
    <scope>NUCLEOTIDE SEQUENCE [LARGE SCALE GENOMIC DNA]</scope>
    <source>
        <strain evidence="6 7">GJW-30</strain>
    </source>
</reference>
<dbReference type="KEGG" id="vgo:GJW-30_1_00424"/>
<gene>
    <name evidence="6" type="ORF">GJW-30_1_00424</name>
</gene>
<protein>
    <submittedName>
        <fullName evidence="6">Patatin-like phospholipase</fullName>
    </submittedName>
</protein>
<feature type="short sequence motif" description="GXGXXG" evidence="4">
    <location>
        <begin position="12"/>
        <end position="17"/>
    </location>
</feature>
<evidence type="ECO:0000256" key="4">
    <source>
        <dbReference type="PROSITE-ProRule" id="PRU01161"/>
    </source>
</evidence>
<feature type="short sequence motif" description="DGA/G" evidence="4">
    <location>
        <begin position="193"/>
        <end position="195"/>
    </location>
</feature>
<organism evidence="6 7">
    <name type="scientific">Variibacter gotjawalensis</name>
    <dbReference type="NCBI Taxonomy" id="1333996"/>
    <lineage>
        <taxon>Bacteria</taxon>
        <taxon>Pseudomonadati</taxon>
        <taxon>Pseudomonadota</taxon>
        <taxon>Alphaproteobacteria</taxon>
        <taxon>Hyphomicrobiales</taxon>
        <taxon>Nitrobacteraceae</taxon>
        <taxon>Variibacter</taxon>
    </lineage>
</organism>
<accession>A0A0S3PPR1</accession>
<dbReference type="PROSITE" id="PS51635">
    <property type="entry name" value="PNPLA"/>
    <property type="match status" value="1"/>
</dbReference>
<dbReference type="EMBL" id="AP014946">
    <property type="protein sequence ID" value="BAT57914.1"/>
    <property type="molecule type" value="Genomic_DNA"/>
</dbReference>
<keyword evidence="1 4" id="KW-0378">Hydrolase</keyword>
<dbReference type="Proteomes" id="UP000236884">
    <property type="component" value="Chromosome"/>
</dbReference>
<dbReference type="PANTHER" id="PTHR14226:SF78">
    <property type="entry name" value="SLR0060 PROTEIN"/>
    <property type="match status" value="1"/>
</dbReference>
<dbReference type="GO" id="GO:0016042">
    <property type="term" value="P:lipid catabolic process"/>
    <property type="evidence" value="ECO:0007669"/>
    <property type="project" value="UniProtKB-UniRule"/>
</dbReference>
<name>A0A0S3PPR1_9BRAD</name>
<proteinExistence type="predicted"/>
<keyword evidence="2 4" id="KW-0442">Lipid degradation</keyword>
<evidence type="ECO:0000256" key="1">
    <source>
        <dbReference type="ARBA" id="ARBA00022801"/>
    </source>
</evidence>
<evidence type="ECO:0000256" key="2">
    <source>
        <dbReference type="ARBA" id="ARBA00022963"/>
    </source>
</evidence>
<evidence type="ECO:0000313" key="7">
    <source>
        <dbReference type="Proteomes" id="UP000236884"/>
    </source>
</evidence>
<dbReference type="SUPFAM" id="SSF52151">
    <property type="entry name" value="FabD/lysophospholipase-like"/>
    <property type="match status" value="1"/>
</dbReference>
<dbReference type="PANTHER" id="PTHR14226">
    <property type="entry name" value="NEUROPATHY TARGET ESTERASE/SWISS CHEESE D.MELANOGASTER"/>
    <property type="match status" value="1"/>
</dbReference>
<dbReference type="InterPro" id="IPR002641">
    <property type="entry name" value="PNPLA_dom"/>
</dbReference>
<dbReference type="Pfam" id="PF01734">
    <property type="entry name" value="Patatin"/>
    <property type="match status" value="1"/>
</dbReference>
<evidence type="ECO:0000256" key="3">
    <source>
        <dbReference type="ARBA" id="ARBA00023098"/>
    </source>
</evidence>
<dbReference type="InterPro" id="IPR016035">
    <property type="entry name" value="Acyl_Trfase/lysoPLipase"/>
</dbReference>
<dbReference type="RefSeq" id="WP_096351068.1">
    <property type="nucleotide sequence ID" value="NZ_AP014946.1"/>
</dbReference>
<dbReference type="Gene3D" id="3.40.1090.10">
    <property type="entry name" value="Cytosolic phospholipase A2 catalytic domain"/>
    <property type="match status" value="2"/>
</dbReference>
<evidence type="ECO:0000313" key="6">
    <source>
        <dbReference type="EMBL" id="BAT57914.1"/>
    </source>
</evidence>
<keyword evidence="7" id="KW-1185">Reference proteome</keyword>
<sequence length="345" mass="38264">MKRKKLHLALQGGGAHGAFTWGVLDRLLDEEKLAIDGVSGASAGAVNAVLLVDGLARGGPREAEKRLADFWRATSRDGSLSNSERAVVDRLFWFMPMAGSPLQSWYEAWSQVFSPYDLNPLNLNPLRDLIERFVDFEAVRKAKNPLFVSATNVQTGKLRVFSREQMSADVIAASACLPQLFRAVEIDNVPYWDGGYVGNPTLFPLFQKTDSDCTDVLIVQINPLERTGTPTSHKDIMNRVNEVTFNSSLLSELREIALVSRLIEAGQVTCGTGKNEYRRINVHRIVLGTSMGLDADSKLNNDYDFFLTLRKAGVRAARRFLDAHFDDIGVKSTVDLDAEVQAEWG</sequence>
<dbReference type="GO" id="GO:0016787">
    <property type="term" value="F:hydrolase activity"/>
    <property type="evidence" value="ECO:0007669"/>
    <property type="project" value="UniProtKB-UniRule"/>
</dbReference>
<feature type="active site" description="Nucleophile" evidence="4">
    <location>
        <position position="42"/>
    </location>
</feature>
<feature type="short sequence motif" description="GXSXG" evidence="4">
    <location>
        <begin position="40"/>
        <end position="44"/>
    </location>
</feature>
<feature type="active site" description="Proton acceptor" evidence="4">
    <location>
        <position position="193"/>
    </location>
</feature>
<dbReference type="InterPro" id="IPR050301">
    <property type="entry name" value="NTE"/>
</dbReference>
<evidence type="ECO:0000259" key="5">
    <source>
        <dbReference type="PROSITE" id="PS51635"/>
    </source>
</evidence>
<dbReference type="AlphaFoldDB" id="A0A0S3PPR1"/>
<feature type="domain" description="PNPLA" evidence="5">
    <location>
        <begin position="8"/>
        <end position="206"/>
    </location>
</feature>
<dbReference type="OrthoDB" id="9807112at2"/>
<keyword evidence="3 4" id="KW-0443">Lipid metabolism</keyword>